<dbReference type="EC" id="2.4.1.-" evidence="8"/>
<dbReference type="Proteomes" id="UP001491310">
    <property type="component" value="Unassembled WGS sequence"/>
</dbReference>
<evidence type="ECO:0000256" key="9">
    <source>
        <dbReference type="SAM" id="MobiDB-lite"/>
    </source>
</evidence>
<dbReference type="PANTHER" id="PTHR21461">
    <property type="entry name" value="GLYCOSYLTRANSFERASE FAMILY 92 PROTEIN"/>
    <property type="match status" value="1"/>
</dbReference>
<evidence type="ECO:0000313" key="11">
    <source>
        <dbReference type="Proteomes" id="UP001491310"/>
    </source>
</evidence>
<evidence type="ECO:0000256" key="6">
    <source>
        <dbReference type="ARBA" id="ARBA00022989"/>
    </source>
</evidence>
<comment type="subcellular location">
    <subcellularLocation>
        <location evidence="1">Membrane</location>
        <topology evidence="1">Single-pass membrane protein</topology>
    </subcellularLocation>
</comment>
<feature type="compositionally biased region" description="Polar residues" evidence="9">
    <location>
        <begin position="455"/>
        <end position="465"/>
    </location>
</feature>
<evidence type="ECO:0000256" key="7">
    <source>
        <dbReference type="ARBA" id="ARBA00023136"/>
    </source>
</evidence>
<evidence type="ECO:0000256" key="3">
    <source>
        <dbReference type="ARBA" id="ARBA00022676"/>
    </source>
</evidence>
<keyword evidence="7" id="KW-0472">Membrane</keyword>
<dbReference type="Pfam" id="PF01697">
    <property type="entry name" value="Glyco_transf_92"/>
    <property type="match status" value="1"/>
</dbReference>
<comment type="similarity">
    <text evidence="2 8">Belongs to the glycosyltransferase 92 family.</text>
</comment>
<gene>
    <name evidence="10" type="ORF">WJX75_007469</name>
</gene>
<keyword evidence="3 8" id="KW-0328">Glycosyltransferase</keyword>
<evidence type="ECO:0000313" key="10">
    <source>
        <dbReference type="EMBL" id="KAK9908409.1"/>
    </source>
</evidence>
<accession>A0ABR2YMZ7</accession>
<keyword evidence="6" id="KW-1133">Transmembrane helix</keyword>
<comment type="caution">
    <text evidence="10">The sequence shown here is derived from an EMBL/GenBank/DDBJ whole genome shotgun (WGS) entry which is preliminary data.</text>
</comment>
<keyword evidence="4 8" id="KW-0808">Transferase</keyword>
<name>A0ABR2YMZ7_9CHLO</name>
<dbReference type="PANTHER" id="PTHR21461:SF69">
    <property type="entry name" value="GLYCOSYLTRANSFERASE FAMILY 92 PROTEIN"/>
    <property type="match status" value="1"/>
</dbReference>
<dbReference type="EMBL" id="JALJOT010000008">
    <property type="protein sequence ID" value="KAK9908409.1"/>
    <property type="molecule type" value="Genomic_DNA"/>
</dbReference>
<dbReference type="InterPro" id="IPR008166">
    <property type="entry name" value="Glyco_transf_92"/>
</dbReference>
<keyword evidence="5" id="KW-0812">Transmembrane</keyword>
<evidence type="ECO:0000256" key="2">
    <source>
        <dbReference type="ARBA" id="ARBA00007647"/>
    </source>
</evidence>
<reference evidence="10 11" key="1">
    <citation type="journal article" date="2024" name="Nat. Commun.">
        <title>Phylogenomics reveals the evolutionary origins of lichenization in chlorophyte algae.</title>
        <authorList>
            <person name="Puginier C."/>
            <person name="Libourel C."/>
            <person name="Otte J."/>
            <person name="Skaloud P."/>
            <person name="Haon M."/>
            <person name="Grisel S."/>
            <person name="Petersen M."/>
            <person name="Berrin J.G."/>
            <person name="Delaux P.M."/>
            <person name="Dal Grande F."/>
            <person name="Keller J."/>
        </authorList>
    </citation>
    <scope>NUCLEOTIDE SEQUENCE [LARGE SCALE GENOMIC DNA]</scope>
    <source>
        <strain evidence="10 11">SAG 216-7</strain>
    </source>
</reference>
<evidence type="ECO:0000256" key="8">
    <source>
        <dbReference type="RuleBase" id="RU366017"/>
    </source>
</evidence>
<sequence>MAAGTHCSRIQESLRNLRDLDHYGIHGSALAGSSFAEELHSSRALQEVPNFQKPATPTFAIFSALHDTILGEVRVIAEVYPLEVCASVATCQLDGPSGHHDVVATTRAPFDTWGVSQPQLQECFVDCKLPAAGLKFNWVHLRDADDRLVKSHLLEELEQPRNATHEHPKKTVGMCVGPVFSAAPTFLDWVQYYADLGVEGIHMYAVVADFILSPNGGGYMHNPGNYRALSIENHRLLRWKIFHPSPWSLHYYGQWLIYNDCAFRWRHYYDHLLFVDRDEFLHFVGKQPHEVNLVQEIAAQFQPKMASIAFFGALYPVRCLTKRVQLLGSHGSINGKNPLAGIGDLYTQVYDGYDLWGEDKRQPDFANCSTAYHGPKAGRACHPKSIIKPLAIQYMNVHFLAGVQEGFDEQPSAVDPKLAYLKHLRCLLTPTGSEWEQNVTAPLCTPEPKPDLSKSTRGGVSMCSA</sequence>
<evidence type="ECO:0000256" key="1">
    <source>
        <dbReference type="ARBA" id="ARBA00004167"/>
    </source>
</evidence>
<keyword evidence="11" id="KW-1185">Reference proteome</keyword>
<proteinExistence type="inferred from homology"/>
<evidence type="ECO:0000256" key="5">
    <source>
        <dbReference type="ARBA" id="ARBA00022692"/>
    </source>
</evidence>
<organism evidence="10 11">
    <name type="scientific">Coccomyxa subellipsoidea</name>
    <dbReference type="NCBI Taxonomy" id="248742"/>
    <lineage>
        <taxon>Eukaryota</taxon>
        <taxon>Viridiplantae</taxon>
        <taxon>Chlorophyta</taxon>
        <taxon>core chlorophytes</taxon>
        <taxon>Trebouxiophyceae</taxon>
        <taxon>Trebouxiophyceae incertae sedis</taxon>
        <taxon>Coccomyxaceae</taxon>
        <taxon>Coccomyxa</taxon>
    </lineage>
</organism>
<protein>
    <recommendedName>
        <fullName evidence="8">Glycosyltransferase family 92 protein</fullName>
        <ecNumber evidence="8">2.4.1.-</ecNumber>
    </recommendedName>
</protein>
<evidence type="ECO:0000256" key="4">
    <source>
        <dbReference type="ARBA" id="ARBA00022679"/>
    </source>
</evidence>
<feature type="region of interest" description="Disordered" evidence="9">
    <location>
        <begin position="446"/>
        <end position="465"/>
    </location>
</feature>